<evidence type="ECO:0008006" key="5">
    <source>
        <dbReference type="Google" id="ProtNLM"/>
    </source>
</evidence>
<feature type="region of interest" description="Disordered" evidence="1">
    <location>
        <begin position="89"/>
        <end position="125"/>
    </location>
</feature>
<dbReference type="EMBL" id="JACHVB010000047">
    <property type="protein sequence ID" value="MBC2595673.1"/>
    <property type="molecule type" value="Genomic_DNA"/>
</dbReference>
<name>A0A842HGM1_9BACT</name>
<dbReference type="RefSeq" id="WP_185676621.1">
    <property type="nucleotide sequence ID" value="NZ_JACHVB010000047.1"/>
</dbReference>
<feature type="chain" id="PRO_5033029306" description="DUF3106 domain-containing protein" evidence="2">
    <location>
        <begin position="20"/>
        <end position="284"/>
    </location>
</feature>
<comment type="caution">
    <text evidence="3">The sequence shown here is derived from an EMBL/GenBank/DDBJ whole genome shotgun (WGS) entry which is preliminary data.</text>
</comment>
<sequence>MNLLHCLAVMPLLALPLMAESSAGEGRASPSPQAIEAVQGDEEARALRESLHASREQMLAQLEQASSPQDKRAVIEQWRQQSRPLIEQLEQQRSGAGVESASARTSASGKKASPTWTRPPIPDNLSAAEREQFELRYDVREAQMAMLAQLENASPQQRRQVMEDFREQNAQRLTRLRELSEEASVSPATQSRGGQASARSSGQLELHDIPANLPAEQKARLQARNERLAAVNELTATLANASPEERRAAIDAYREKMTTLRESLSATGTISPARLEAASATSAD</sequence>
<evidence type="ECO:0000256" key="2">
    <source>
        <dbReference type="SAM" id="SignalP"/>
    </source>
</evidence>
<organism evidence="3 4">
    <name type="scientific">Ruficoccus amylovorans</name>
    <dbReference type="NCBI Taxonomy" id="1804625"/>
    <lineage>
        <taxon>Bacteria</taxon>
        <taxon>Pseudomonadati</taxon>
        <taxon>Verrucomicrobiota</taxon>
        <taxon>Opitutia</taxon>
        <taxon>Puniceicoccales</taxon>
        <taxon>Cerasicoccaceae</taxon>
        <taxon>Ruficoccus</taxon>
    </lineage>
</organism>
<keyword evidence="4" id="KW-1185">Reference proteome</keyword>
<dbReference type="AlphaFoldDB" id="A0A842HGM1"/>
<reference evidence="3 4" key="1">
    <citation type="submission" date="2020-07" db="EMBL/GenBank/DDBJ databases">
        <authorList>
            <person name="Feng X."/>
        </authorList>
    </citation>
    <scope>NUCLEOTIDE SEQUENCE [LARGE SCALE GENOMIC DNA]</scope>
    <source>
        <strain evidence="3 4">JCM31066</strain>
    </source>
</reference>
<feature type="region of interest" description="Disordered" evidence="1">
    <location>
        <begin position="177"/>
        <end position="202"/>
    </location>
</feature>
<dbReference type="Proteomes" id="UP000546464">
    <property type="component" value="Unassembled WGS sequence"/>
</dbReference>
<protein>
    <recommendedName>
        <fullName evidence="5">DUF3106 domain-containing protein</fullName>
    </recommendedName>
</protein>
<evidence type="ECO:0000313" key="4">
    <source>
        <dbReference type="Proteomes" id="UP000546464"/>
    </source>
</evidence>
<evidence type="ECO:0000256" key="1">
    <source>
        <dbReference type="SAM" id="MobiDB-lite"/>
    </source>
</evidence>
<keyword evidence="2" id="KW-0732">Signal</keyword>
<gene>
    <name evidence="3" type="ORF">H5P28_15500</name>
</gene>
<feature type="compositionally biased region" description="Low complexity" evidence="1">
    <location>
        <begin position="190"/>
        <end position="202"/>
    </location>
</feature>
<evidence type="ECO:0000313" key="3">
    <source>
        <dbReference type="EMBL" id="MBC2595673.1"/>
    </source>
</evidence>
<proteinExistence type="predicted"/>
<feature type="signal peptide" evidence="2">
    <location>
        <begin position="1"/>
        <end position="19"/>
    </location>
</feature>
<accession>A0A842HGM1</accession>